<dbReference type="RefSeq" id="WP_163123724.1">
    <property type="nucleotide sequence ID" value="NZ_JAAEAM010000012.1"/>
</dbReference>
<dbReference type="AlphaFoldDB" id="A0A6B2MCB2"/>
<proteinExistence type="predicted"/>
<evidence type="ECO:0000256" key="1">
    <source>
        <dbReference type="SAM" id="SignalP"/>
    </source>
</evidence>
<keyword evidence="1" id="KW-0732">Signal</keyword>
<evidence type="ECO:0008006" key="3">
    <source>
        <dbReference type="Google" id="ProtNLM"/>
    </source>
</evidence>
<protein>
    <recommendedName>
        <fullName evidence="3">Exported phage protein</fullName>
    </recommendedName>
</protein>
<gene>
    <name evidence="2" type="ORF">GFJ35_12890</name>
</gene>
<comment type="caution">
    <text evidence="2">The sequence shown here is derived from an EMBL/GenBank/DDBJ whole genome shotgun (WGS) entry which is preliminary data.</text>
</comment>
<feature type="signal peptide" evidence="1">
    <location>
        <begin position="1"/>
        <end position="17"/>
    </location>
</feature>
<dbReference type="EMBL" id="JAAEAM010000012">
    <property type="protein sequence ID" value="NDV72973.1"/>
    <property type="molecule type" value="Genomic_DNA"/>
</dbReference>
<name>A0A6B2MCB2_9BURK</name>
<evidence type="ECO:0000313" key="2">
    <source>
        <dbReference type="EMBL" id="NDV72973.1"/>
    </source>
</evidence>
<feature type="chain" id="PRO_5025447281" description="Exported phage protein" evidence="1">
    <location>
        <begin position="18"/>
        <end position="137"/>
    </location>
</feature>
<reference evidence="2" key="1">
    <citation type="submission" date="2019-11" db="EMBL/GenBank/DDBJ databases">
        <title>Burkholderia cenocepacia CF.</title>
        <authorList>
            <person name="Vianna E.F."/>
            <person name="Marques E.A."/>
            <person name="Albano R.M."/>
            <person name="Leao R.S."/>
        </authorList>
    </citation>
    <scope>NUCLEOTIDE SEQUENCE</scope>
    <source>
        <strain evidence="2">MS-2140</strain>
    </source>
</reference>
<organism evidence="2">
    <name type="scientific">Burkholderia cenocepacia</name>
    <dbReference type="NCBI Taxonomy" id="95486"/>
    <lineage>
        <taxon>Bacteria</taxon>
        <taxon>Pseudomonadati</taxon>
        <taxon>Pseudomonadota</taxon>
        <taxon>Betaproteobacteria</taxon>
        <taxon>Burkholderiales</taxon>
        <taxon>Burkholderiaceae</taxon>
        <taxon>Burkholderia</taxon>
        <taxon>Burkholderia cepacia complex</taxon>
    </lineage>
</organism>
<accession>A0A6B2MCB2</accession>
<sequence length="137" mass="14883">MKKLVLLAMLVSGAASAQDAYVMFKGSPTTESVSADRYIYVLFKNKPCKLPIADAPYMHKAAIFNTANPDIGCWGKTLDASNAEVLIIGPYGHKSTAALTEFYSATLDKDGTGHITGRAMSFDEYLSNIKKSQHRSD</sequence>